<accession>A0A6B8JCK8</accession>
<name>A0A6B8JCK8_STEMA</name>
<sequence>MLSSTVARATQEKDVLEVRIEALLEAGVPIRTLIGHQLCSIDWLAARIDHKFRLCYPGECGEVIVESVSAARLLTRGRELGWHPLDEEPFELGWPDLFKEPLYHYRQGVHWYATAISDTDRMLPLGFPKSVLERDRLATEAAAKRAESRLRRQQKARDRALAAKDRQADLDNLTRISGRMLQEAAQAGRPISVSTARRRAKAWMHQWEKDVATVMKRFTDSQEGNHGQ</sequence>
<reference evidence="1" key="1">
    <citation type="submission" date="2020-11" db="EMBL/GenBank/DDBJ databases">
        <title>Enhanced detection system for hospital associated transmission using whole genome sequencing surveillance.</title>
        <authorList>
            <person name="Harrison L.H."/>
            <person name="Van Tyne D."/>
            <person name="Marsh J.W."/>
            <person name="Griffith M.P."/>
            <person name="Snyder D.J."/>
            <person name="Cooper V.S."/>
            <person name="Mustapha M."/>
        </authorList>
    </citation>
    <scope>NUCLEOTIDE SEQUENCE</scope>
    <source>
        <strain evidence="1">STEN00091</strain>
    </source>
</reference>
<comment type="caution">
    <text evidence="1">The sequence shown here is derived from an EMBL/GenBank/DDBJ whole genome shotgun (WGS) entry which is preliminary data.</text>
</comment>
<evidence type="ECO:0000313" key="2">
    <source>
        <dbReference type="Proteomes" id="UP000625930"/>
    </source>
</evidence>
<dbReference type="RefSeq" id="WP_154264542.1">
    <property type="nucleotide sequence ID" value="NZ_CP040438.1"/>
</dbReference>
<gene>
    <name evidence="1" type="ORF">I5U67_11325</name>
</gene>
<evidence type="ECO:0000313" key="1">
    <source>
        <dbReference type="EMBL" id="MBH1652757.1"/>
    </source>
</evidence>
<organism evidence="1 2">
    <name type="scientific">Stenotrophomonas maltophilia</name>
    <name type="common">Pseudomonas maltophilia</name>
    <name type="synonym">Xanthomonas maltophilia</name>
    <dbReference type="NCBI Taxonomy" id="40324"/>
    <lineage>
        <taxon>Bacteria</taxon>
        <taxon>Pseudomonadati</taxon>
        <taxon>Pseudomonadota</taxon>
        <taxon>Gammaproteobacteria</taxon>
        <taxon>Lysobacterales</taxon>
        <taxon>Lysobacteraceae</taxon>
        <taxon>Stenotrophomonas</taxon>
        <taxon>Stenotrophomonas maltophilia group</taxon>
    </lineage>
</organism>
<dbReference type="Proteomes" id="UP000625930">
    <property type="component" value="Unassembled WGS sequence"/>
</dbReference>
<protein>
    <submittedName>
        <fullName evidence="1">Uncharacterized protein</fullName>
    </submittedName>
</protein>
<proteinExistence type="predicted"/>
<dbReference type="EMBL" id="JADUNP010000020">
    <property type="protein sequence ID" value="MBH1652757.1"/>
    <property type="molecule type" value="Genomic_DNA"/>
</dbReference>
<dbReference type="AlphaFoldDB" id="A0A6B8JCK8"/>